<name>A0A921UAI0_SORBI</name>
<dbReference type="KEGG" id="sbi:8064006"/>
<comment type="subcellular location">
    <subcellularLocation>
        <location evidence="1">Nucleus</location>
    </subcellularLocation>
</comment>
<dbReference type="GO" id="GO:0003700">
    <property type="term" value="F:DNA-binding transcription factor activity"/>
    <property type="evidence" value="ECO:0007669"/>
    <property type="project" value="InterPro"/>
</dbReference>
<dbReference type="InterPro" id="IPR001471">
    <property type="entry name" value="AP2/ERF_dom"/>
</dbReference>
<gene>
    <name evidence="9" type="ORF">BDA96_07G218300</name>
</gene>
<dbReference type="InterPro" id="IPR036955">
    <property type="entry name" value="AP2/ERF_dom_sf"/>
</dbReference>
<evidence type="ECO:0000256" key="5">
    <source>
        <dbReference type="ARBA" id="ARBA00023242"/>
    </source>
</evidence>
<feature type="region of interest" description="Disordered" evidence="7">
    <location>
        <begin position="165"/>
        <end position="195"/>
    </location>
</feature>
<dbReference type="OMA" id="YYSSPPW"/>
<accession>A0A921UAI0</accession>
<dbReference type="PROSITE" id="PS51032">
    <property type="entry name" value="AP2_ERF"/>
    <property type="match status" value="1"/>
</dbReference>
<evidence type="ECO:0000256" key="6">
    <source>
        <dbReference type="ARBA" id="ARBA00024343"/>
    </source>
</evidence>
<protein>
    <recommendedName>
        <fullName evidence="8">AP2/ERF domain-containing protein</fullName>
    </recommendedName>
</protein>
<feature type="domain" description="AP2/ERF" evidence="8">
    <location>
        <begin position="38"/>
        <end position="112"/>
    </location>
</feature>
<reference evidence="9" key="2">
    <citation type="submission" date="2020-10" db="EMBL/GenBank/DDBJ databases">
        <authorList>
            <person name="Cooper E.A."/>
            <person name="Brenton Z.W."/>
            <person name="Flinn B.S."/>
            <person name="Jenkins J."/>
            <person name="Shu S."/>
            <person name="Flowers D."/>
            <person name="Luo F."/>
            <person name="Wang Y."/>
            <person name="Xia P."/>
            <person name="Barry K."/>
            <person name="Daum C."/>
            <person name="Lipzen A."/>
            <person name="Yoshinaga Y."/>
            <person name="Schmutz J."/>
            <person name="Saski C."/>
            <person name="Vermerris W."/>
            <person name="Kresovich S."/>
        </authorList>
    </citation>
    <scope>NUCLEOTIDE SEQUENCE</scope>
</reference>
<dbReference type="PANTHER" id="PTHR31241">
    <property type="entry name" value="DEHYDRATION-RESPONSIVE ELEMENT-BINDING PROTEIN 2C"/>
    <property type="match status" value="1"/>
</dbReference>
<feature type="compositionally biased region" description="Low complexity" evidence="7">
    <location>
        <begin position="165"/>
        <end position="175"/>
    </location>
</feature>
<dbReference type="PANTHER" id="PTHR31241:SF65">
    <property type="entry name" value="AP2_ERF DOMAIN-CONTAINING PROTEIN"/>
    <property type="match status" value="1"/>
</dbReference>
<evidence type="ECO:0000313" key="10">
    <source>
        <dbReference type="Proteomes" id="UP000807115"/>
    </source>
</evidence>
<dbReference type="SUPFAM" id="SSF54171">
    <property type="entry name" value="DNA-binding domain"/>
    <property type="match status" value="1"/>
</dbReference>
<evidence type="ECO:0000256" key="4">
    <source>
        <dbReference type="ARBA" id="ARBA00023163"/>
    </source>
</evidence>
<keyword evidence="4" id="KW-0804">Transcription</keyword>
<evidence type="ECO:0000256" key="3">
    <source>
        <dbReference type="ARBA" id="ARBA00023125"/>
    </source>
</evidence>
<keyword evidence="5" id="KW-0539">Nucleus</keyword>
<dbReference type="InterPro" id="IPR016177">
    <property type="entry name" value="DNA-bd_dom_sf"/>
</dbReference>
<dbReference type="SMART" id="SM00380">
    <property type="entry name" value="AP2"/>
    <property type="match status" value="1"/>
</dbReference>
<proteinExistence type="inferred from homology"/>
<dbReference type="GO" id="GO:0005634">
    <property type="term" value="C:nucleus"/>
    <property type="evidence" value="ECO:0007669"/>
    <property type="project" value="UniProtKB-SubCell"/>
</dbReference>
<dbReference type="EMBL" id="CM027686">
    <property type="protein sequence ID" value="KAG0524514.1"/>
    <property type="molecule type" value="Genomic_DNA"/>
</dbReference>
<keyword evidence="2" id="KW-0805">Transcription regulation</keyword>
<dbReference type="Proteomes" id="UP000807115">
    <property type="component" value="Chromosome 7"/>
</dbReference>
<evidence type="ECO:0000313" key="9">
    <source>
        <dbReference type="EMBL" id="KAG0524514.1"/>
    </source>
</evidence>
<dbReference type="Gramene" id="EES14247">
    <property type="protein sequence ID" value="EES14247"/>
    <property type="gene ID" value="SORBI_3007G205300"/>
</dbReference>
<comment type="similarity">
    <text evidence="6">Belongs to the AP2/ERF transcription factor family. ERF subfamily.</text>
</comment>
<comment type="caution">
    <text evidence="9">The sequence shown here is derived from an EMBL/GenBank/DDBJ whole genome shotgun (WGS) entry which is preliminary data.</text>
</comment>
<dbReference type="OrthoDB" id="677684at2759"/>
<reference evidence="9" key="1">
    <citation type="journal article" date="2019" name="BMC Genomics">
        <title>A new reference genome for Sorghum bicolor reveals high levels of sequence similarity between sweet and grain genotypes: implications for the genetics of sugar metabolism.</title>
        <authorList>
            <person name="Cooper E.A."/>
            <person name="Brenton Z.W."/>
            <person name="Flinn B.S."/>
            <person name="Jenkins J."/>
            <person name="Shu S."/>
            <person name="Flowers D."/>
            <person name="Luo F."/>
            <person name="Wang Y."/>
            <person name="Xia P."/>
            <person name="Barry K."/>
            <person name="Daum C."/>
            <person name="Lipzen A."/>
            <person name="Yoshinaga Y."/>
            <person name="Schmutz J."/>
            <person name="Saski C."/>
            <person name="Vermerris W."/>
            <person name="Kresovich S."/>
        </authorList>
    </citation>
    <scope>NUCLEOTIDE SEQUENCE</scope>
</reference>
<sequence>MCGNKNGELFVAAISSATAVRKVKGKGKRKGKARVRSGHRGVAAGKQKLSAWTGLRFRDSGNWATEIRVPRTREKVWIGTFDSPRQAALAYDAAVFCFFGDRAPKSRKTNFPAAPRPEISDTDRAKLSIADVKKISEKHARKVDALLPPLEAAPDADGLVVAPATPPVAVDAPPAGAGGPAAPPDSADEDGELDQLVRDIDIEAFEAELDALTYLVSDNEYNELYA</sequence>
<evidence type="ECO:0000256" key="2">
    <source>
        <dbReference type="ARBA" id="ARBA00023015"/>
    </source>
</evidence>
<evidence type="ECO:0000259" key="8">
    <source>
        <dbReference type="PROSITE" id="PS51032"/>
    </source>
</evidence>
<keyword evidence="3" id="KW-0238">DNA-binding</keyword>
<organism evidence="9 10">
    <name type="scientific">Sorghum bicolor</name>
    <name type="common">Sorghum</name>
    <name type="synonym">Sorghum vulgare</name>
    <dbReference type="NCBI Taxonomy" id="4558"/>
    <lineage>
        <taxon>Eukaryota</taxon>
        <taxon>Viridiplantae</taxon>
        <taxon>Streptophyta</taxon>
        <taxon>Embryophyta</taxon>
        <taxon>Tracheophyta</taxon>
        <taxon>Spermatophyta</taxon>
        <taxon>Magnoliopsida</taxon>
        <taxon>Liliopsida</taxon>
        <taxon>Poales</taxon>
        <taxon>Poaceae</taxon>
        <taxon>PACMAD clade</taxon>
        <taxon>Panicoideae</taxon>
        <taxon>Andropogonodae</taxon>
        <taxon>Andropogoneae</taxon>
        <taxon>Sorghinae</taxon>
        <taxon>Sorghum</taxon>
    </lineage>
</organism>
<dbReference type="CDD" id="cd00018">
    <property type="entry name" value="AP2"/>
    <property type="match status" value="1"/>
</dbReference>
<dbReference type="GO" id="GO:0003677">
    <property type="term" value="F:DNA binding"/>
    <property type="evidence" value="ECO:0007669"/>
    <property type="project" value="UniProtKB-KW"/>
</dbReference>
<evidence type="ECO:0000256" key="1">
    <source>
        <dbReference type="ARBA" id="ARBA00004123"/>
    </source>
</evidence>
<dbReference type="AlphaFoldDB" id="A0A921UAI0"/>
<dbReference type="Gene3D" id="3.30.730.10">
    <property type="entry name" value="AP2/ERF domain"/>
    <property type="match status" value="1"/>
</dbReference>
<evidence type="ECO:0000256" key="7">
    <source>
        <dbReference type="SAM" id="MobiDB-lite"/>
    </source>
</evidence>